<accession>A0A9X2IY11</accession>
<dbReference type="AlphaFoldDB" id="A0A9X2IY11"/>
<evidence type="ECO:0000259" key="1">
    <source>
        <dbReference type="PROSITE" id="PS51184"/>
    </source>
</evidence>
<dbReference type="RefSeq" id="WP_251912052.1">
    <property type="nucleotide sequence ID" value="NZ_JAMRXG010000005.1"/>
</dbReference>
<sequence length="432" mass="46940">MTTATNRVPPTSEWPPSPTFWAESFFSATSSATAPALFSRLVPANVLGTAEVVGGLRRLRRAHAEGEAASARIRVYVGEERRDEVVETVLTMPWPDSEDVLEWMQRVCKAERFSLVVNNLETTSAALMSSLGTLIQSAFSGWGIPIGGCEQVAFVGNYAGTAFGIHEGFEDAFLVHLGPGTKHFYCWSQERYRELTGGTEPLFGDYRWMLEHGECFDLTPGDVLFLPRRVFHVGVQDEFSMSVAVPLYTYPDTRLLARSILPRLLEAVAAGDDSVPSPMHNLAEGPEPVAQALAKTAETLMSSALAQLHDHVGAVVEQQWAELLSNGGWEIAEHDLTRADAARSAREALAAGGTRLAVVAPFRLSWTQADSDLDIVLRGSRLRVPASPVLVEVITALADGKPIEIPDAARDLPALQDLLQTGGVEILVDEPR</sequence>
<comment type="caution">
    <text evidence="2">The sequence shown here is derived from an EMBL/GenBank/DDBJ whole genome shotgun (WGS) entry which is preliminary data.</text>
</comment>
<dbReference type="SUPFAM" id="SSF51197">
    <property type="entry name" value="Clavaminate synthase-like"/>
    <property type="match status" value="1"/>
</dbReference>
<reference evidence="2" key="1">
    <citation type="submission" date="2022-06" db="EMBL/GenBank/DDBJ databases">
        <title>Novel species in genus nocardia.</title>
        <authorList>
            <person name="Li F."/>
        </authorList>
    </citation>
    <scope>NUCLEOTIDE SEQUENCE</scope>
    <source>
        <strain evidence="2">CDC141</strain>
    </source>
</reference>
<evidence type="ECO:0000313" key="3">
    <source>
        <dbReference type="Proteomes" id="UP001139157"/>
    </source>
</evidence>
<dbReference type="EMBL" id="JAMRXG010000005">
    <property type="protein sequence ID" value="MCM6774460.1"/>
    <property type="molecule type" value="Genomic_DNA"/>
</dbReference>
<gene>
    <name evidence="2" type="ORF">NDR86_13345</name>
</gene>
<name>A0A9X2IY11_9NOCA</name>
<feature type="domain" description="JmjC" evidence="1">
    <location>
        <begin position="109"/>
        <end position="264"/>
    </location>
</feature>
<dbReference type="InterPro" id="IPR003347">
    <property type="entry name" value="JmjC_dom"/>
</dbReference>
<protein>
    <submittedName>
        <fullName evidence="2">Cupin domain-containing protein</fullName>
    </submittedName>
</protein>
<evidence type="ECO:0000313" key="2">
    <source>
        <dbReference type="EMBL" id="MCM6774460.1"/>
    </source>
</evidence>
<dbReference type="Pfam" id="PF08007">
    <property type="entry name" value="JmjC_2"/>
    <property type="match status" value="1"/>
</dbReference>
<dbReference type="Gene3D" id="2.60.120.650">
    <property type="entry name" value="Cupin"/>
    <property type="match status" value="1"/>
</dbReference>
<dbReference type="PROSITE" id="PS51184">
    <property type="entry name" value="JMJC"/>
    <property type="match status" value="1"/>
</dbReference>
<organism evidence="2 3">
    <name type="scientific">Nocardia pulmonis</name>
    <dbReference type="NCBI Taxonomy" id="2951408"/>
    <lineage>
        <taxon>Bacteria</taxon>
        <taxon>Bacillati</taxon>
        <taxon>Actinomycetota</taxon>
        <taxon>Actinomycetes</taxon>
        <taxon>Mycobacteriales</taxon>
        <taxon>Nocardiaceae</taxon>
        <taxon>Nocardia</taxon>
    </lineage>
</organism>
<dbReference type="Proteomes" id="UP001139157">
    <property type="component" value="Unassembled WGS sequence"/>
</dbReference>
<proteinExistence type="predicted"/>
<keyword evidence="3" id="KW-1185">Reference proteome</keyword>